<dbReference type="EMBL" id="VJMJ01000085">
    <property type="protein sequence ID" value="KAF0737087.1"/>
    <property type="molecule type" value="Genomic_DNA"/>
</dbReference>
<feature type="transmembrane region" description="Helical" evidence="1">
    <location>
        <begin position="220"/>
        <end position="241"/>
    </location>
</feature>
<sequence>MGHLGLGLAAILLMLFSVTLGFMAFMSPAWISNDDVDAEWTGRVKSVDASIGIWAMCTKVDFDNTANLIPNSQTVDKFSMDDCYAFYSPMSKQIVRVETVLKKDDYSSSVCDHFDADEDRAAKALAIMTGIKTAAMTDFLTASCSSKGKAVVGLLASTNGLNFLAFVLLVFGVFCCRESYGLIQVARYMVNVGLLLTCIMSFLVFSVLRKAKISSMEVSFGPSVYMEFVSFFITCFAGCAIERYEVMVKKDKNSQDTDKRLEAKIKGQQLISRRNKADIV</sequence>
<dbReference type="AlphaFoldDB" id="A0A6G0XAH4"/>
<comment type="caution">
    <text evidence="3">The sequence shown here is derived from an EMBL/GenBank/DDBJ whole genome shotgun (WGS) entry which is preliminary data.</text>
</comment>
<reference evidence="3 4" key="1">
    <citation type="submission" date="2019-07" db="EMBL/GenBank/DDBJ databases">
        <title>Genomics analysis of Aphanomyces spp. identifies a new class of oomycete effector associated with host adaptation.</title>
        <authorList>
            <person name="Gaulin E."/>
        </authorList>
    </citation>
    <scope>NUCLEOTIDE SEQUENCE [LARGE SCALE GENOMIC DNA]</scope>
    <source>
        <strain evidence="3 4">ATCC 201684</strain>
    </source>
</reference>
<accession>A0A6G0XAH4</accession>
<dbReference type="Proteomes" id="UP000481153">
    <property type="component" value="Unassembled WGS sequence"/>
</dbReference>
<evidence type="ECO:0000256" key="2">
    <source>
        <dbReference type="SAM" id="SignalP"/>
    </source>
</evidence>
<keyword evidence="4" id="KW-1185">Reference proteome</keyword>
<keyword evidence="1" id="KW-1133">Transmembrane helix</keyword>
<organism evidence="3 4">
    <name type="scientific">Aphanomyces euteiches</name>
    <dbReference type="NCBI Taxonomy" id="100861"/>
    <lineage>
        <taxon>Eukaryota</taxon>
        <taxon>Sar</taxon>
        <taxon>Stramenopiles</taxon>
        <taxon>Oomycota</taxon>
        <taxon>Saprolegniomycetes</taxon>
        <taxon>Saprolegniales</taxon>
        <taxon>Verrucalvaceae</taxon>
        <taxon>Aphanomyces</taxon>
    </lineage>
</organism>
<feature type="chain" id="PRO_5026073746" evidence="2">
    <location>
        <begin position="22"/>
        <end position="280"/>
    </location>
</feature>
<feature type="signal peptide" evidence="2">
    <location>
        <begin position="1"/>
        <end position="21"/>
    </location>
</feature>
<keyword evidence="1" id="KW-0472">Membrane</keyword>
<feature type="transmembrane region" description="Helical" evidence="1">
    <location>
        <begin position="150"/>
        <end position="176"/>
    </location>
</feature>
<proteinExistence type="predicted"/>
<feature type="transmembrane region" description="Helical" evidence="1">
    <location>
        <begin position="188"/>
        <end position="208"/>
    </location>
</feature>
<keyword evidence="2" id="KW-0732">Signal</keyword>
<evidence type="ECO:0000256" key="1">
    <source>
        <dbReference type="SAM" id="Phobius"/>
    </source>
</evidence>
<protein>
    <submittedName>
        <fullName evidence="3">Uncharacterized protein</fullName>
    </submittedName>
</protein>
<evidence type="ECO:0000313" key="4">
    <source>
        <dbReference type="Proteomes" id="UP000481153"/>
    </source>
</evidence>
<dbReference type="Gene3D" id="1.20.140.150">
    <property type="match status" value="1"/>
</dbReference>
<keyword evidence="1" id="KW-0812">Transmembrane</keyword>
<evidence type="ECO:0000313" key="3">
    <source>
        <dbReference type="EMBL" id="KAF0737087.1"/>
    </source>
</evidence>
<dbReference type="VEuPathDB" id="FungiDB:AeMF1_021133"/>
<gene>
    <name evidence="3" type="ORF">Ae201684_006891</name>
</gene>
<name>A0A6G0XAH4_9STRA</name>